<dbReference type="SUPFAM" id="SSF55931">
    <property type="entry name" value="Glutamine synthetase/guanido kinase"/>
    <property type="match status" value="1"/>
</dbReference>
<evidence type="ECO:0000256" key="6">
    <source>
        <dbReference type="PIRSR" id="PIRSR604809-2"/>
    </source>
</evidence>
<feature type="binding site" evidence="5">
    <location>
        <position position="322"/>
    </location>
    <ligand>
        <name>L-glutamate</name>
        <dbReference type="ChEBI" id="CHEBI:29985"/>
    </ligand>
</feature>
<evidence type="ECO:0000313" key="15">
    <source>
        <dbReference type="Proteomes" id="UP000039660"/>
    </source>
</evidence>
<dbReference type="GO" id="GO:0005737">
    <property type="term" value="C:cytoplasm"/>
    <property type="evidence" value="ECO:0007669"/>
    <property type="project" value="TreeGrafter"/>
</dbReference>
<feature type="binding site" evidence="7">
    <location>
        <position position="358"/>
    </location>
    <ligand>
        <name>Mg(2+)</name>
        <dbReference type="ChEBI" id="CHEBI:18420"/>
        <label>1</label>
    </ligand>
</feature>
<keyword evidence="4" id="KW-0535">Nitrogen fixation</keyword>
<dbReference type="InterPro" id="IPR008146">
    <property type="entry name" value="Gln_synth_cat_dom"/>
</dbReference>
<evidence type="ECO:0000313" key="16">
    <source>
        <dbReference type="Proteomes" id="UP000046176"/>
    </source>
</evidence>
<evidence type="ECO:0000313" key="14">
    <source>
        <dbReference type="EMBL" id="CDZ53445.1"/>
    </source>
</evidence>
<dbReference type="PROSITE" id="PS00180">
    <property type="entry name" value="GLNA_1"/>
    <property type="match status" value="1"/>
</dbReference>
<dbReference type="Proteomes" id="UP000046176">
    <property type="component" value="Unassembled WGS sequence"/>
</dbReference>
<comment type="cofactor">
    <cofactor evidence="7">
        <name>Mg(2+)</name>
        <dbReference type="ChEBI" id="CHEBI:18420"/>
    </cofactor>
    <text evidence="7">Binds 2 Mg(2+) ions per subunit.</text>
</comment>
<evidence type="ECO:0000259" key="12">
    <source>
        <dbReference type="PROSITE" id="PS51987"/>
    </source>
</evidence>
<keyword evidence="7" id="KW-0479">Metal-binding</keyword>
<feature type="domain" description="GS beta-grasp" evidence="11">
    <location>
        <begin position="14"/>
        <end position="98"/>
    </location>
</feature>
<evidence type="ECO:0000256" key="9">
    <source>
        <dbReference type="PROSITE-ProRule" id="PRU01330"/>
    </source>
</evidence>
<dbReference type="PANTHER" id="PTHR43407:SF2">
    <property type="entry name" value="GLUTAMINE SYNTHETASE"/>
    <property type="match status" value="1"/>
</dbReference>
<dbReference type="PROSITE" id="PS51987">
    <property type="entry name" value="GS_CATALYTIC"/>
    <property type="match status" value="1"/>
</dbReference>
<evidence type="ECO:0000256" key="3">
    <source>
        <dbReference type="ARBA" id="ARBA00011258"/>
    </source>
</evidence>
<feature type="binding site" evidence="7">
    <location>
        <position position="214"/>
    </location>
    <ligand>
        <name>Mg(2+)</name>
        <dbReference type="ChEBI" id="CHEBI:18420"/>
        <label>1</label>
    </ligand>
</feature>
<comment type="function">
    <text evidence="1">Catalyzes the ATP-dependent biosynthesis of glutamine from glutamate and ammonia.</text>
</comment>
<evidence type="ECO:0000256" key="7">
    <source>
        <dbReference type="PIRSR" id="PIRSR604809-3"/>
    </source>
</evidence>
<dbReference type="Pfam" id="PF00120">
    <property type="entry name" value="Gln-synt_C"/>
    <property type="match status" value="1"/>
</dbReference>
<dbReference type="GO" id="GO:0004356">
    <property type="term" value="F:glutamine synthetase activity"/>
    <property type="evidence" value="ECO:0007669"/>
    <property type="project" value="InterPro"/>
</dbReference>
<protein>
    <submittedName>
        <fullName evidence="13">Glutamate--ammonia ligase</fullName>
    </submittedName>
</protein>
<comment type="similarity">
    <text evidence="2 9 10">Belongs to the glutamine synthetase family.</text>
</comment>
<evidence type="ECO:0000256" key="10">
    <source>
        <dbReference type="RuleBase" id="RU000384"/>
    </source>
</evidence>
<evidence type="ECO:0000256" key="8">
    <source>
        <dbReference type="PIRSR" id="PIRSR604809-50"/>
    </source>
</evidence>
<feature type="binding site" evidence="7">
    <location>
        <position position="131"/>
    </location>
    <ligand>
        <name>Mg(2+)</name>
        <dbReference type="ChEBI" id="CHEBI:18420"/>
        <label>1</label>
    </ligand>
</feature>
<reference evidence="15 16" key="1">
    <citation type="submission" date="2014-08" db="EMBL/GenBank/DDBJ databases">
        <authorList>
            <person name="Chen Y.-H."/>
        </authorList>
    </citation>
    <scope>NUCLEOTIDE SEQUENCE [LARGE SCALE GENOMIC DNA]</scope>
</reference>
<keyword evidence="6" id="KW-0067">ATP-binding</keyword>
<keyword evidence="8" id="KW-0597">Phosphoprotein</keyword>
<gene>
    <name evidence="13" type="ORF">NGAL_HAMBI1145_56980</name>
    <name evidence="14" type="ORF">NGAL_HAMBI1189_49930</name>
</gene>
<dbReference type="AlphaFoldDB" id="A0A0T7G1E2"/>
<dbReference type="InterPro" id="IPR014746">
    <property type="entry name" value="Gln_synth/guanido_kin_cat_dom"/>
</dbReference>
<feature type="binding site" evidence="5">
    <location>
        <position position="328"/>
    </location>
    <ligand>
        <name>L-glutamate</name>
        <dbReference type="ChEBI" id="CHEBI:29985"/>
    </ligand>
</feature>
<dbReference type="PROSITE" id="PS51986">
    <property type="entry name" value="GS_BETA_GRASP"/>
    <property type="match status" value="1"/>
</dbReference>
<organism evidence="13 16">
    <name type="scientific">Neorhizobium galegae bv. officinalis</name>
    <dbReference type="NCBI Taxonomy" id="323656"/>
    <lineage>
        <taxon>Bacteria</taxon>
        <taxon>Pseudomonadati</taxon>
        <taxon>Pseudomonadota</taxon>
        <taxon>Alphaproteobacteria</taxon>
        <taxon>Hyphomicrobiales</taxon>
        <taxon>Rhizobiaceae</taxon>
        <taxon>Rhizobium/Agrobacterium group</taxon>
        <taxon>Neorhizobium</taxon>
    </lineage>
</organism>
<feature type="binding site" evidence="6">
    <location>
        <begin position="272"/>
        <end position="274"/>
    </location>
    <ligand>
        <name>ATP</name>
        <dbReference type="ChEBI" id="CHEBI:30616"/>
    </ligand>
</feature>
<dbReference type="PANTHER" id="PTHR43407">
    <property type="entry name" value="GLUTAMINE SYNTHETASE"/>
    <property type="match status" value="1"/>
</dbReference>
<feature type="binding site" evidence="7">
    <location>
        <position position="133"/>
    </location>
    <ligand>
        <name>Mg(2+)</name>
        <dbReference type="ChEBI" id="CHEBI:18420"/>
        <label>1</label>
    </ligand>
</feature>
<feature type="binding site" evidence="7">
    <location>
        <position position="221"/>
    </location>
    <ligand>
        <name>Mg(2+)</name>
        <dbReference type="ChEBI" id="CHEBI:18420"/>
        <label>1</label>
    </ligand>
</feature>
<comment type="subunit">
    <text evidence="3">Oligomer of 12 subunits arranged in the form of two hexameric ring.</text>
</comment>
<dbReference type="SUPFAM" id="SSF54368">
    <property type="entry name" value="Glutamine synthetase, N-terminal domain"/>
    <property type="match status" value="1"/>
</dbReference>
<dbReference type="RefSeq" id="WP_046637784.1">
    <property type="nucleotide sequence ID" value="NZ_CCRH01000027.1"/>
</dbReference>
<dbReference type="InterPro" id="IPR027302">
    <property type="entry name" value="Gln_synth_N_conserv_site"/>
</dbReference>
<evidence type="ECO:0000259" key="11">
    <source>
        <dbReference type="PROSITE" id="PS51986"/>
    </source>
</evidence>
<dbReference type="Gene3D" id="3.30.590.10">
    <property type="entry name" value="Glutamine synthetase/guanido kinase, catalytic domain"/>
    <property type="match status" value="1"/>
</dbReference>
<dbReference type="EMBL" id="CCRH01000027">
    <property type="protein sequence ID" value="CDZ41063.1"/>
    <property type="molecule type" value="Genomic_DNA"/>
</dbReference>
<keyword evidence="7" id="KW-0460">Magnesium</keyword>
<dbReference type="InterPro" id="IPR004809">
    <property type="entry name" value="Gln_synth_I"/>
</dbReference>
<dbReference type="EMBL" id="CCRK01000016">
    <property type="protein sequence ID" value="CDZ53445.1"/>
    <property type="molecule type" value="Genomic_DNA"/>
</dbReference>
<dbReference type="InterPro" id="IPR036651">
    <property type="entry name" value="Gln_synt_N_sf"/>
</dbReference>
<feature type="domain" description="GS catalytic" evidence="12">
    <location>
        <begin position="106"/>
        <end position="468"/>
    </location>
</feature>
<evidence type="ECO:0000313" key="13">
    <source>
        <dbReference type="EMBL" id="CDZ41063.1"/>
    </source>
</evidence>
<feature type="binding site" evidence="5">
    <location>
        <position position="360"/>
    </location>
    <ligand>
        <name>L-glutamate</name>
        <dbReference type="ChEBI" id="CHEBI:29985"/>
    </ligand>
</feature>
<dbReference type="Proteomes" id="UP000039660">
    <property type="component" value="Unassembled WGS sequence"/>
</dbReference>
<feature type="binding site" evidence="6">
    <location>
        <position position="340"/>
    </location>
    <ligand>
        <name>ATP</name>
        <dbReference type="ChEBI" id="CHEBI:30616"/>
    </ligand>
</feature>
<dbReference type="NCBIfam" id="TIGR00653">
    <property type="entry name" value="GlnA"/>
    <property type="match status" value="1"/>
</dbReference>
<evidence type="ECO:0000256" key="2">
    <source>
        <dbReference type="ARBA" id="ARBA00009897"/>
    </source>
</evidence>
<keyword evidence="13" id="KW-0436">Ligase</keyword>
<dbReference type="Gene3D" id="3.10.20.70">
    <property type="entry name" value="Glutamine synthetase, N-terminal domain"/>
    <property type="match status" value="1"/>
</dbReference>
<dbReference type="InterPro" id="IPR008147">
    <property type="entry name" value="Gln_synt_N"/>
</dbReference>
<name>A0A0T7G1E2_NEOGA</name>
<accession>A0A0T7G1E2</accession>
<dbReference type="OrthoDB" id="9807095at2"/>
<dbReference type="GO" id="GO:0016020">
    <property type="term" value="C:membrane"/>
    <property type="evidence" value="ECO:0007669"/>
    <property type="project" value="TreeGrafter"/>
</dbReference>
<dbReference type="GO" id="GO:0019740">
    <property type="term" value="P:nitrogen utilization"/>
    <property type="evidence" value="ECO:0007669"/>
    <property type="project" value="TreeGrafter"/>
</dbReference>
<feature type="binding site" evidence="7">
    <location>
        <position position="270"/>
    </location>
    <ligand>
        <name>Mg(2+)</name>
        <dbReference type="ChEBI" id="CHEBI:18420"/>
        <label>1</label>
    </ligand>
</feature>
<keyword evidence="6" id="KW-0547">Nucleotide-binding</keyword>
<feature type="binding site" evidence="6">
    <location>
        <position position="209"/>
    </location>
    <ligand>
        <name>ATP</name>
        <dbReference type="ChEBI" id="CHEBI:30616"/>
    </ligand>
</feature>
<evidence type="ECO:0000256" key="1">
    <source>
        <dbReference type="ARBA" id="ARBA00003117"/>
    </source>
</evidence>
<sequence>MSSVRDIVKIIKDNNIQEVSFRFTDLFGGWKNISYDASLVDEDLLSHGIMFDGSSPSGWKQINESDMILMPDSTTAKIDPFSPAPTLMIICDVLDPATGGAYNRDPRGIAKKAEAYLCSTGIADTCSVGAEAEFFIFDNVSFTADPYNMSFKIDSSELPINRDTACKGGNHGHHIQTKAGYLAMPPEDSGHEIRSQILAALNAMGVTAEKHHHEVAPAQHELGTKFNTLTRCADQAQILKYCVKNVAWLSGKSATFMAKPVYEESGSGMHVHQSLWKGREPVFSGTSYAGLSQVGLWFIGGVIRNARALNALTNPSTNSYKRLVPGHEAPVLLAYSMYNRSAACRIPWSNSPNAKRVEIRFPDSTANPYFAYAAILMAGIDGIQNRIDPGSAMDINLYKLPQEQTEIPTVCHTLREALDSLRKGSSFLKAGGVFDDDVIDTYIMLKEEEVTRFERTPHPVEFQMYFSV</sequence>
<dbReference type="GO" id="GO:0005524">
    <property type="term" value="F:ATP binding"/>
    <property type="evidence" value="ECO:0007669"/>
    <property type="project" value="UniProtKB-KW"/>
</dbReference>
<evidence type="ECO:0000256" key="5">
    <source>
        <dbReference type="PIRSR" id="PIRSR604809-1"/>
    </source>
</evidence>
<dbReference type="GO" id="GO:0006542">
    <property type="term" value="P:glutamine biosynthetic process"/>
    <property type="evidence" value="ECO:0007669"/>
    <property type="project" value="InterPro"/>
</dbReference>
<dbReference type="Pfam" id="PF03951">
    <property type="entry name" value="Gln-synt_N"/>
    <property type="match status" value="1"/>
</dbReference>
<proteinExistence type="inferred from homology"/>
<feature type="binding site" evidence="5">
    <location>
        <position position="340"/>
    </location>
    <ligand>
        <name>L-glutamate</name>
        <dbReference type="ChEBI" id="CHEBI:29985"/>
    </ligand>
</feature>
<feature type="modified residue" description="O-AMP-tyrosine" evidence="8">
    <location>
        <position position="398"/>
    </location>
</feature>
<dbReference type="SMART" id="SM01230">
    <property type="entry name" value="Gln-synt_C"/>
    <property type="match status" value="1"/>
</dbReference>
<dbReference type="GO" id="GO:0046872">
    <property type="term" value="F:metal ion binding"/>
    <property type="evidence" value="ECO:0007669"/>
    <property type="project" value="UniProtKB-KW"/>
</dbReference>
<evidence type="ECO:0000256" key="4">
    <source>
        <dbReference type="ARBA" id="ARBA00023231"/>
    </source>
</evidence>